<feature type="domain" description="Ribulose bisphosphate carboxylase/oxygenase activase AAA helical" evidence="4">
    <location>
        <begin position="144"/>
        <end position="222"/>
    </location>
</feature>
<dbReference type="RefSeq" id="XP_005844942.1">
    <property type="nucleotide sequence ID" value="XM_005844880.1"/>
</dbReference>
<dbReference type="InterPro" id="IPR044960">
    <property type="entry name" value="RCA-like"/>
</dbReference>
<dbReference type="InterPro" id="IPR027417">
    <property type="entry name" value="P-loop_NTPase"/>
</dbReference>
<dbReference type="KEGG" id="cvr:CHLNCDRAFT_26386"/>
<evidence type="ECO:0000256" key="3">
    <source>
        <dbReference type="ARBA" id="ARBA00022840"/>
    </source>
</evidence>
<dbReference type="OrthoDB" id="2014558at2759"/>
<evidence type="ECO:0000256" key="2">
    <source>
        <dbReference type="ARBA" id="ARBA00022741"/>
    </source>
</evidence>
<keyword evidence="3" id="KW-0067">ATP-binding</keyword>
<organism evidence="6">
    <name type="scientific">Chlorella variabilis</name>
    <name type="common">Green alga</name>
    <dbReference type="NCBI Taxonomy" id="554065"/>
    <lineage>
        <taxon>Eukaryota</taxon>
        <taxon>Viridiplantae</taxon>
        <taxon>Chlorophyta</taxon>
        <taxon>core chlorophytes</taxon>
        <taxon>Trebouxiophyceae</taxon>
        <taxon>Chlorellales</taxon>
        <taxon>Chlorellaceae</taxon>
        <taxon>Chlorella clade</taxon>
        <taxon>Chlorella</taxon>
    </lineage>
</organism>
<proteinExistence type="predicted"/>
<dbReference type="Gene3D" id="1.10.8.1070">
    <property type="match status" value="1"/>
</dbReference>
<comment type="subcellular location">
    <subcellularLocation>
        <location evidence="1">Plastid</location>
        <location evidence="1">Chloroplast stroma</location>
    </subcellularLocation>
</comment>
<accession>E1ZMQ4</accession>
<name>E1ZMQ4_CHLVA</name>
<sequence length="239" mass="25668">MGVLPVCLSAGELEDEWAGEPGRRLRERYAFAARHTESTGEATCLVISDLDAGVGVFANTANTVNTQNLQGSLMALCDDPLLVSAGQEWAAVRRRALRVPIYVTANDLTCLYAPLVREGRMDKFYFEPSRGEMAAALRALFAPQLGAADVKVLLDAFPEQPMDFFGSIKARLVDGAVRRWLHQAGGAQGLSAALVERDGAAMEPEVSLAAALAAGEELAAEQQAVLDTRLSLQYMKGLE</sequence>
<keyword evidence="2" id="KW-0547">Nucleotide-binding</keyword>
<dbReference type="InterPro" id="IPR048571">
    <property type="entry name" value="RuBisCO_activase_AAA_helical"/>
</dbReference>
<dbReference type="EMBL" id="GL433854">
    <property type="protein sequence ID" value="EFN52840.1"/>
    <property type="molecule type" value="Genomic_DNA"/>
</dbReference>
<dbReference type="GO" id="GO:0005524">
    <property type="term" value="F:ATP binding"/>
    <property type="evidence" value="ECO:0007669"/>
    <property type="project" value="UniProtKB-KW"/>
</dbReference>
<dbReference type="GO" id="GO:0009570">
    <property type="term" value="C:chloroplast stroma"/>
    <property type="evidence" value="ECO:0007669"/>
    <property type="project" value="UniProtKB-SubCell"/>
</dbReference>
<keyword evidence="6" id="KW-1185">Reference proteome</keyword>
<reference evidence="5 6" key="1">
    <citation type="journal article" date="2010" name="Plant Cell">
        <title>The Chlorella variabilis NC64A genome reveals adaptation to photosymbiosis, coevolution with viruses, and cryptic sex.</title>
        <authorList>
            <person name="Blanc G."/>
            <person name="Duncan G."/>
            <person name="Agarkova I."/>
            <person name="Borodovsky M."/>
            <person name="Gurnon J."/>
            <person name="Kuo A."/>
            <person name="Lindquist E."/>
            <person name="Lucas S."/>
            <person name="Pangilinan J."/>
            <person name="Polle J."/>
            <person name="Salamov A."/>
            <person name="Terry A."/>
            <person name="Yamada T."/>
            <person name="Dunigan D.D."/>
            <person name="Grigoriev I.V."/>
            <person name="Claverie J.M."/>
            <person name="Van Etten J.L."/>
        </authorList>
    </citation>
    <scope>NUCLEOTIDE SEQUENCE [LARGE SCALE GENOMIC DNA]</scope>
    <source>
        <strain evidence="5 6">NC64A</strain>
    </source>
</reference>
<dbReference type="eggNOG" id="KOG0651">
    <property type="taxonomic scope" value="Eukaryota"/>
</dbReference>
<dbReference type="PANTHER" id="PTHR32429">
    <property type="match status" value="1"/>
</dbReference>
<dbReference type="Gene3D" id="3.40.50.300">
    <property type="entry name" value="P-loop containing nucleotide triphosphate hydrolases"/>
    <property type="match status" value="1"/>
</dbReference>
<dbReference type="SUPFAM" id="SSF52540">
    <property type="entry name" value="P-loop containing nucleoside triphosphate hydrolases"/>
    <property type="match status" value="1"/>
</dbReference>
<protein>
    <recommendedName>
        <fullName evidence="4">Ribulose bisphosphate carboxylase/oxygenase activase AAA helical domain-containing protein</fullName>
    </recommendedName>
</protein>
<dbReference type="OMA" id="SAGQEWA"/>
<dbReference type="PANTHER" id="PTHR32429:SF11">
    <property type="entry name" value="RIBULOSE BISPHOSPHATE CARBOXYLASE_OXYGENASE ACTIVASE, CHLOROPLASTIC"/>
    <property type="match status" value="1"/>
</dbReference>
<feature type="non-terminal residue" evidence="5">
    <location>
        <position position="239"/>
    </location>
</feature>
<evidence type="ECO:0000259" key="4">
    <source>
        <dbReference type="Pfam" id="PF21228"/>
    </source>
</evidence>
<dbReference type="GeneID" id="17352201"/>
<dbReference type="STRING" id="554065.E1ZMQ4"/>
<evidence type="ECO:0000313" key="6">
    <source>
        <dbReference type="Proteomes" id="UP000008141"/>
    </source>
</evidence>
<evidence type="ECO:0000256" key="1">
    <source>
        <dbReference type="ARBA" id="ARBA00004470"/>
    </source>
</evidence>
<dbReference type="AlphaFoldDB" id="E1ZMQ4"/>
<evidence type="ECO:0000313" key="5">
    <source>
        <dbReference type="EMBL" id="EFN52840.1"/>
    </source>
</evidence>
<gene>
    <name evidence="5" type="ORF">CHLNCDRAFT_26386</name>
</gene>
<dbReference type="Proteomes" id="UP000008141">
    <property type="component" value="Unassembled WGS sequence"/>
</dbReference>
<dbReference type="InParanoid" id="E1ZMQ4"/>
<dbReference type="Pfam" id="PF21228">
    <property type="entry name" value="RuBisCO_activase_AAA_helical"/>
    <property type="match status" value="1"/>
</dbReference>